<dbReference type="PANTHER" id="PTHR43224">
    <property type="entry name" value="AMIDINOTRANSFERASE"/>
    <property type="match status" value="1"/>
</dbReference>
<reference evidence="1 2" key="1">
    <citation type="submission" date="2024-04" db="EMBL/GenBank/DDBJ databases">
        <title>Novel genus in family Flammeovirgaceae.</title>
        <authorList>
            <person name="Nguyen T.H."/>
            <person name="Vuong T.Q."/>
            <person name="Le H."/>
            <person name="Kim S.-G."/>
        </authorList>
    </citation>
    <scope>NUCLEOTIDE SEQUENCE [LARGE SCALE GENOMIC DNA]</scope>
    <source>
        <strain evidence="1 2">JCM 23209</strain>
    </source>
</reference>
<dbReference type="Gene3D" id="3.75.10.10">
    <property type="entry name" value="L-arginine/glycine Amidinotransferase, Chain A"/>
    <property type="match status" value="1"/>
</dbReference>
<dbReference type="AlphaFoldDB" id="A0AAW9S838"/>
<comment type="caution">
    <text evidence="1">The sequence shown here is derived from an EMBL/GenBank/DDBJ whole genome shotgun (WGS) entry which is preliminary data.</text>
</comment>
<name>A0AAW9S838_9BACT</name>
<accession>A0AAW9S838</accession>
<dbReference type="SUPFAM" id="SSF55909">
    <property type="entry name" value="Pentein"/>
    <property type="match status" value="1"/>
</dbReference>
<organism evidence="1 2">
    <name type="scientific">Rapidithrix thailandica</name>
    <dbReference type="NCBI Taxonomy" id="413964"/>
    <lineage>
        <taxon>Bacteria</taxon>
        <taxon>Pseudomonadati</taxon>
        <taxon>Bacteroidota</taxon>
        <taxon>Cytophagia</taxon>
        <taxon>Cytophagales</taxon>
        <taxon>Flammeovirgaceae</taxon>
        <taxon>Rapidithrix</taxon>
    </lineage>
</organism>
<dbReference type="Proteomes" id="UP001403385">
    <property type="component" value="Unassembled WGS sequence"/>
</dbReference>
<proteinExistence type="predicted"/>
<gene>
    <name evidence="1" type="ORF">AAG747_11935</name>
</gene>
<dbReference type="EMBL" id="JBDKWZ010000006">
    <property type="protein sequence ID" value="MEN7548625.1"/>
    <property type="molecule type" value="Genomic_DNA"/>
</dbReference>
<evidence type="ECO:0000313" key="2">
    <source>
        <dbReference type="Proteomes" id="UP001403385"/>
    </source>
</evidence>
<dbReference type="NCBIfam" id="NF046062">
    <property type="entry name" value="citrull_CtlX"/>
    <property type="match status" value="1"/>
</dbReference>
<keyword evidence="2" id="KW-1185">Reference proteome</keyword>
<dbReference type="Pfam" id="PF19420">
    <property type="entry name" value="DDAH_eukar"/>
    <property type="match status" value="1"/>
</dbReference>
<sequence>MTQTTQHILMVRPAAFGYNAITAQNNAFQHTGEQLQEESSLQEKALAEFQNFTNVLREAGVHVIEIFDTPEPKKPDAIFPNNWFTSHADNTLILYPMYAENRRWERRRGIIELLEGEFIIENEIDFSHFEEDHKFLEGTGSMIFDRVNKICYACLSERTEKSLLELFAEKTGYQIVAFHASDEKGTPIYHTNVMMAMATDFAVVCLESIQSSQEKEDILEQLKKTHKAVIDVSLTQMKEFTCNVLEVENAKGERFLVMSERAYKHFTEEQKTQIRRFTGILKTPLTTIEHIGGGGARCMMAEVFFQPRH</sequence>
<dbReference type="RefSeq" id="WP_346821403.1">
    <property type="nucleotide sequence ID" value="NZ_JBDKWZ010000006.1"/>
</dbReference>
<dbReference type="PANTHER" id="PTHR43224:SF1">
    <property type="entry name" value="AMIDINOTRANSFERASE"/>
    <property type="match status" value="1"/>
</dbReference>
<evidence type="ECO:0000313" key="1">
    <source>
        <dbReference type="EMBL" id="MEN7548625.1"/>
    </source>
</evidence>
<protein>
    <submittedName>
        <fullName evidence="1">Arginine deiminase-related protein</fullName>
    </submittedName>
</protein>
<dbReference type="InterPro" id="IPR014541">
    <property type="entry name" value="Amdntrnsf_FN0238"/>
</dbReference>
<dbReference type="PIRSF" id="PIRSF028188">
    <property type="entry name" value="Amdntrnsf_FN0238"/>
    <property type="match status" value="1"/>
</dbReference>